<accession>R8BSI6</accession>
<evidence type="ECO:0000313" key="3">
    <source>
        <dbReference type="Proteomes" id="UP000014074"/>
    </source>
</evidence>
<dbReference type="eggNOG" id="ENOG502T0YQ">
    <property type="taxonomic scope" value="Eukaryota"/>
</dbReference>
<dbReference type="Pfam" id="PF19834">
    <property type="entry name" value="DUF6314"/>
    <property type="match status" value="1"/>
</dbReference>
<dbReference type="RefSeq" id="XP_007912964.1">
    <property type="nucleotide sequence ID" value="XM_007914773.1"/>
</dbReference>
<organism evidence="2 3">
    <name type="scientific">Phaeoacremonium minimum (strain UCR-PA7)</name>
    <name type="common">Esca disease fungus</name>
    <name type="synonym">Togninia minima</name>
    <dbReference type="NCBI Taxonomy" id="1286976"/>
    <lineage>
        <taxon>Eukaryota</taxon>
        <taxon>Fungi</taxon>
        <taxon>Dikarya</taxon>
        <taxon>Ascomycota</taxon>
        <taxon>Pezizomycotina</taxon>
        <taxon>Sordariomycetes</taxon>
        <taxon>Sordariomycetidae</taxon>
        <taxon>Togniniales</taxon>
        <taxon>Togniniaceae</taxon>
        <taxon>Phaeoacremonium</taxon>
    </lineage>
</organism>
<dbReference type="Proteomes" id="UP000014074">
    <property type="component" value="Unassembled WGS sequence"/>
</dbReference>
<dbReference type="EMBL" id="KB932927">
    <property type="protein sequence ID" value="EOO02289.1"/>
    <property type="molecule type" value="Genomic_DNA"/>
</dbReference>
<dbReference type="InterPro" id="IPR045632">
    <property type="entry name" value="DUF6314"/>
</dbReference>
<feature type="domain" description="DUF6314" evidence="1">
    <location>
        <begin position="113"/>
        <end position="282"/>
    </location>
</feature>
<dbReference type="GeneID" id="19322426"/>
<reference evidence="3" key="1">
    <citation type="journal article" date="2013" name="Genome Announc.">
        <title>Draft genome sequence of the ascomycete Phaeoacremonium aleophilum strain UCR-PA7, a causal agent of the esca disease complex in grapevines.</title>
        <authorList>
            <person name="Blanco-Ulate B."/>
            <person name="Rolshausen P."/>
            <person name="Cantu D."/>
        </authorList>
    </citation>
    <scope>NUCLEOTIDE SEQUENCE [LARGE SCALE GENOMIC DNA]</scope>
    <source>
        <strain evidence="3">UCR-PA7</strain>
    </source>
</reference>
<proteinExistence type="predicted"/>
<keyword evidence="3" id="KW-1185">Reference proteome</keyword>
<evidence type="ECO:0000259" key="1">
    <source>
        <dbReference type="Pfam" id="PF19834"/>
    </source>
</evidence>
<evidence type="ECO:0000313" key="2">
    <source>
        <dbReference type="EMBL" id="EOO02289.1"/>
    </source>
</evidence>
<sequence>MQQALDGDDSVQRTLALRKDPRASQFPMGDYPWLMQELSSALEMDISPPVGETPPLPHNGKGLNVLTPARYPSKRLTEAQQAEVSNALQQTYNTAIAGLTEGKFVAKAVFRSLLGEWSLERDLNSRLPSHPSGHFSGTAKFLLRKGTKDGRENFKGDLGQEYLYIEDGDFKASNGMTFRATRRYIWRYDDATDTLSVWFTKPEDQKMADYLFHQVEFVVPPPGEAGDDSQGWEANAGHLCIEDFYNVKYNFAFNAVNLKEWSIGYTVSGPKKDYTIHGVYERASRS</sequence>
<gene>
    <name evidence="2" type="ORF">UCRPA7_2200</name>
</gene>
<dbReference type="OrthoDB" id="66881at2759"/>
<dbReference type="AlphaFoldDB" id="R8BSI6"/>
<name>R8BSI6_PHAM7</name>
<dbReference type="HOGENOM" id="CLU_973809_0_0_1"/>
<protein>
    <submittedName>
        <fullName evidence="2">Putative fad nad-binding domain-containing protein</fullName>
    </submittedName>
</protein>
<dbReference type="KEGG" id="tmn:UCRPA7_2200"/>